<reference evidence="10" key="1">
    <citation type="submission" date="2022-08" db="EMBL/GenBank/DDBJ databases">
        <authorList>
            <person name="Marques A."/>
        </authorList>
    </citation>
    <scope>NUCLEOTIDE SEQUENCE</scope>
    <source>
        <strain evidence="10">RhyPub2mFocal</strain>
        <tissue evidence="10">Leaves</tissue>
    </source>
</reference>
<keyword evidence="2" id="KW-0433">Leucine-rich repeat</keyword>
<dbReference type="InterPro" id="IPR044974">
    <property type="entry name" value="Disease_R_plants"/>
</dbReference>
<dbReference type="Pfam" id="PF23559">
    <property type="entry name" value="WHD_DRP"/>
    <property type="match status" value="1"/>
</dbReference>
<evidence type="ECO:0000259" key="7">
    <source>
        <dbReference type="Pfam" id="PF18052"/>
    </source>
</evidence>
<evidence type="ECO:0000259" key="6">
    <source>
        <dbReference type="Pfam" id="PF00931"/>
    </source>
</evidence>
<dbReference type="GO" id="GO:0009626">
    <property type="term" value="P:plant-type hypersensitive response"/>
    <property type="evidence" value="ECO:0007669"/>
    <property type="project" value="UniProtKB-ARBA"/>
</dbReference>
<comment type="similarity">
    <text evidence="1">Belongs to the disease resistance NB-LRR family.</text>
</comment>
<keyword evidence="3" id="KW-0677">Repeat</keyword>
<dbReference type="CDD" id="cd14798">
    <property type="entry name" value="RX-CC_like"/>
    <property type="match status" value="1"/>
</dbReference>
<evidence type="ECO:0000259" key="8">
    <source>
        <dbReference type="Pfam" id="PF23559"/>
    </source>
</evidence>
<evidence type="ECO:0000256" key="3">
    <source>
        <dbReference type="ARBA" id="ARBA00022737"/>
    </source>
</evidence>
<dbReference type="PRINTS" id="PR00364">
    <property type="entry name" value="DISEASERSIST"/>
</dbReference>
<dbReference type="GO" id="GO:0043531">
    <property type="term" value="F:ADP binding"/>
    <property type="evidence" value="ECO:0007669"/>
    <property type="project" value="InterPro"/>
</dbReference>
<protein>
    <submittedName>
        <fullName evidence="10">Disease resistance protein (CC-NBS-LRR class) family</fullName>
    </submittedName>
</protein>
<dbReference type="InterPro" id="IPR032675">
    <property type="entry name" value="LRR_dom_sf"/>
</dbReference>
<feature type="domain" description="Disease resistance N-terminal" evidence="7">
    <location>
        <begin position="5"/>
        <end position="92"/>
    </location>
</feature>
<evidence type="ECO:0000256" key="4">
    <source>
        <dbReference type="ARBA" id="ARBA00022741"/>
    </source>
</evidence>
<keyword evidence="4" id="KW-0547">Nucleotide-binding</keyword>
<dbReference type="Proteomes" id="UP001140206">
    <property type="component" value="Chromosome 3"/>
</dbReference>
<dbReference type="InterPro" id="IPR042197">
    <property type="entry name" value="Apaf_helical"/>
</dbReference>
<dbReference type="Gene3D" id="3.80.10.10">
    <property type="entry name" value="Ribonuclease Inhibitor"/>
    <property type="match status" value="1"/>
</dbReference>
<dbReference type="GO" id="GO:0042742">
    <property type="term" value="P:defense response to bacterium"/>
    <property type="evidence" value="ECO:0007669"/>
    <property type="project" value="UniProtKB-ARBA"/>
</dbReference>
<dbReference type="InterPro" id="IPR058922">
    <property type="entry name" value="WHD_DRP"/>
</dbReference>
<dbReference type="Pfam" id="PF23598">
    <property type="entry name" value="LRR_14"/>
    <property type="match status" value="1"/>
</dbReference>
<dbReference type="Gene3D" id="1.20.5.4130">
    <property type="match status" value="1"/>
</dbReference>
<feature type="domain" description="NB-ARC" evidence="6">
    <location>
        <begin position="190"/>
        <end position="383"/>
    </location>
</feature>
<dbReference type="FunFam" id="1.10.10.10:FF:000322">
    <property type="entry name" value="Probable disease resistance protein At1g63360"/>
    <property type="match status" value="1"/>
</dbReference>
<keyword evidence="11" id="KW-1185">Reference proteome</keyword>
<dbReference type="SUPFAM" id="SSF52540">
    <property type="entry name" value="P-loop containing nucleoside triphosphate hydrolases"/>
    <property type="match status" value="1"/>
</dbReference>
<evidence type="ECO:0000313" key="10">
    <source>
        <dbReference type="EMBL" id="KAJ4782483.1"/>
    </source>
</evidence>
<dbReference type="Pfam" id="PF18052">
    <property type="entry name" value="Rx_N"/>
    <property type="match status" value="1"/>
</dbReference>
<dbReference type="GO" id="GO:0002758">
    <property type="term" value="P:innate immune response-activating signaling pathway"/>
    <property type="evidence" value="ECO:0007669"/>
    <property type="project" value="UniProtKB-ARBA"/>
</dbReference>
<dbReference type="InterPro" id="IPR036388">
    <property type="entry name" value="WH-like_DNA-bd_sf"/>
</dbReference>
<dbReference type="Pfam" id="PF00931">
    <property type="entry name" value="NB-ARC"/>
    <property type="match status" value="1"/>
</dbReference>
<accession>A0AAV8EVD9</accession>
<gene>
    <name evidence="10" type="ORF">LUZ62_066740</name>
</gene>
<evidence type="ECO:0000256" key="2">
    <source>
        <dbReference type="ARBA" id="ARBA00022614"/>
    </source>
</evidence>
<keyword evidence="5" id="KW-0611">Plant defense</keyword>
<feature type="domain" description="Disease resistance R13L4/SHOC-2-like LRR" evidence="9">
    <location>
        <begin position="591"/>
        <end position="885"/>
    </location>
</feature>
<evidence type="ECO:0000256" key="5">
    <source>
        <dbReference type="ARBA" id="ARBA00022821"/>
    </source>
</evidence>
<dbReference type="InterPro" id="IPR038005">
    <property type="entry name" value="RX-like_CC"/>
</dbReference>
<dbReference type="AlphaFoldDB" id="A0AAV8EVD9"/>
<evidence type="ECO:0000259" key="9">
    <source>
        <dbReference type="Pfam" id="PF23598"/>
    </source>
</evidence>
<dbReference type="PANTHER" id="PTHR23155:SF1185">
    <property type="entry name" value="DISEASE RESISTANCE RPP8-LIKE PROTEIN 3-RELATED"/>
    <property type="match status" value="1"/>
</dbReference>
<dbReference type="EMBL" id="JAMFTS010000003">
    <property type="protein sequence ID" value="KAJ4782483.1"/>
    <property type="molecule type" value="Genomic_DNA"/>
</dbReference>
<dbReference type="InterPro" id="IPR041118">
    <property type="entry name" value="Rx_N"/>
</dbReference>
<evidence type="ECO:0000256" key="1">
    <source>
        <dbReference type="ARBA" id="ARBA00008894"/>
    </source>
</evidence>
<feature type="domain" description="Disease resistance protein winged helix" evidence="8">
    <location>
        <begin position="470"/>
        <end position="540"/>
    </location>
</feature>
<dbReference type="Gene3D" id="3.40.50.300">
    <property type="entry name" value="P-loop containing nucleotide triphosphate hydrolases"/>
    <property type="match status" value="1"/>
</dbReference>
<name>A0AAV8EVD9_9POAL</name>
<dbReference type="InterPro" id="IPR055414">
    <property type="entry name" value="LRR_R13L4/SHOC2-like"/>
</dbReference>
<proteinExistence type="inferred from homology"/>
<dbReference type="PANTHER" id="PTHR23155">
    <property type="entry name" value="DISEASE RESISTANCE PROTEIN RP"/>
    <property type="match status" value="1"/>
</dbReference>
<dbReference type="InterPro" id="IPR027417">
    <property type="entry name" value="P-loop_NTPase"/>
</dbReference>
<dbReference type="SUPFAM" id="SSF52058">
    <property type="entry name" value="L domain-like"/>
    <property type="match status" value="1"/>
</dbReference>
<dbReference type="Gene3D" id="1.10.8.430">
    <property type="entry name" value="Helical domain of apoptotic protease-activating factors"/>
    <property type="match status" value="1"/>
</dbReference>
<dbReference type="Gene3D" id="1.10.10.10">
    <property type="entry name" value="Winged helix-like DNA-binding domain superfamily/Winged helix DNA-binding domain"/>
    <property type="match status" value="1"/>
</dbReference>
<organism evidence="10 11">
    <name type="scientific">Rhynchospora pubera</name>
    <dbReference type="NCBI Taxonomy" id="906938"/>
    <lineage>
        <taxon>Eukaryota</taxon>
        <taxon>Viridiplantae</taxon>
        <taxon>Streptophyta</taxon>
        <taxon>Embryophyta</taxon>
        <taxon>Tracheophyta</taxon>
        <taxon>Spermatophyta</taxon>
        <taxon>Magnoliopsida</taxon>
        <taxon>Liliopsida</taxon>
        <taxon>Poales</taxon>
        <taxon>Cyperaceae</taxon>
        <taxon>Cyperoideae</taxon>
        <taxon>Rhynchosporeae</taxon>
        <taxon>Rhynchospora</taxon>
    </lineage>
</organism>
<evidence type="ECO:0000313" key="11">
    <source>
        <dbReference type="Proteomes" id="UP001140206"/>
    </source>
</evidence>
<sequence length="907" mass="104317">MAEAIVSFVVRKLGDLIMKEAELLGGVKSQVSRVQTELMNIRCYLASADSKQRKGDVESALVENWLNQLRDVAYRIEDAIDIFYVELEGNHLQVENTHNRLKYCCYYFFGKVKNLRCKFLKVPGLHKLGTELADIQKELEDIFVSKDKYGITLLPDQSGKISEYVINEVVLPNRRAAYQDVDDIEIVGQDDDKDNIRKLLLSSEKIPRRAVITIVGPGGLGKTTLARRVYKSVKADFEYHTMLSVSQQFSIIDILTKILREVLDVIKNLEDADPEKQKVLKLVTNFDGNEPKKQDMGVLISRVKKLLSGMRYLIILDDVWVVELWDQLKYALPDDKNGSRVMMTSRNLDVANSADSRMEPYMPNLLNEEESCDLLLRKALQNQEVNEVECPSDLIELAKELSKKCEGLPLALIVLGGILSTRRQTYRDWNKVLDTMDWHQEGKDCMNVLAMSYEDMPYYLKPCFTYLSSFPEDYEISARVLMYMWIAEGFIPEQEKKTLEETAEVFLEQLYQRSMVQVSRRYSNGSIKYFRVHDLLHDLAMHEARKVNFVTIFQKLPQDSHPDRVTRRVSIQADQSLDDCSEFMKYIGSNTRSLLWFDLRLRDPIHVIDFRLLRVLKIEGDADGYELRGLEGLIHLKYLEIRNFRGLKLPSDFRWDRLQNLETLIGAWEEQKGLWSIRTLRHVILPHTCVYFDLDGPPVNADLRNLQTLRSISSSGLKAWHKNQLPLLNNLRKFGLEATHEIESVEWEMVGYLLATLSYLLSLKISVGGMIPKEIVYPMGLPNYQNLESLYLLGRWDTVTVDASLFPPHLIKLELWNSQLAVDPMPELGKLKSLKKLKLGSEVYAGGKKMVCPAGFPALQTLVLCWNLIEIFTVMEGVMPKLKHLINDGGATKLNLPPELKHFEKIH</sequence>
<comment type="caution">
    <text evidence="10">The sequence shown here is derived from an EMBL/GenBank/DDBJ whole genome shotgun (WGS) entry which is preliminary data.</text>
</comment>
<dbReference type="InterPro" id="IPR002182">
    <property type="entry name" value="NB-ARC"/>
</dbReference>